<dbReference type="EC" id="1.1.1.-" evidence="4"/>
<dbReference type="SUPFAM" id="SSF51735">
    <property type="entry name" value="NAD(P)-binding Rossmann-fold domains"/>
    <property type="match status" value="1"/>
</dbReference>
<dbReference type="RefSeq" id="WP_382408374.1">
    <property type="nucleotide sequence ID" value="NZ_JBHSGU010000003.1"/>
</dbReference>
<evidence type="ECO:0000259" key="2">
    <source>
        <dbReference type="Pfam" id="PF01232"/>
    </source>
</evidence>
<dbReference type="Pfam" id="PF01232">
    <property type="entry name" value="Mannitol_dh"/>
    <property type="match status" value="1"/>
</dbReference>
<dbReference type="PANTHER" id="PTHR43362">
    <property type="entry name" value="MANNITOL DEHYDROGENASE DSF1-RELATED"/>
    <property type="match status" value="1"/>
</dbReference>
<gene>
    <name evidence="4" type="ORF">ACFO4O_10760</name>
</gene>
<evidence type="ECO:0000256" key="1">
    <source>
        <dbReference type="ARBA" id="ARBA00023002"/>
    </source>
</evidence>
<reference evidence="5" key="1">
    <citation type="journal article" date="2019" name="Int. J. Syst. Evol. Microbiol.">
        <title>The Global Catalogue of Microorganisms (GCM) 10K type strain sequencing project: providing services to taxonomists for standard genome sequencing and annotation.</title>
        <authorList>
            <consortium name="The Broad Institute Genomics Platform"/>
            <consortium name="The Broad Institute Genome Sequencing Center for Infectious Disease"/>
            <person name="Wu L."/>
            <person name="Ma J."/>
        </authorList>
    </citation>
    <scope>NUCLEOTIDE SEQUENCE [LARGE SCALE GENOMIC DNA]</scope>
    <source>
        <strain evidence="5">KACC 12507</strain>
    </source>
</reference>
<dbReference type="Gene3D" id="3.40.50.720">
    <property type="entry name" value="NAD(P)-binding Rossmann-like Domain"/>
    <property type="match status" value="1"/>
</dbReference>
<dbReference type="Gene3D" id="1.10.1040.10">
    <property type="entry name" value="N-(1-d-carboxylethyl)-l-norvaline Dehydrogenase, domain 2"/>
    <property type="match status" value="1"/>
</dbReference>
<protein>
    <submittedName>
        <fullName evidence="4">Mannitol dehydrogenase family protein</fullName>
        <ecNumber evidence="4">1.1.1.-</ecNumber>
    </submittedName>
</protein>
<dbReference type="SUPFAM" id="SSF48179">
    <property type="entry name" value="6-phosphogluconate dehydrogenase C-terminal domain-like"/>
    <property type="match status" value="1"/>
</dbReference>
<dbReference type="InterPro" id="IPR013118">
    <property type="entry name" value="Mannitol_DH_C"/>
</dbReference>
<dbReference type="InterPro" id="IPR036291">
    <property type="entry name" value="NAD(P)-bd_dom_sf"/>
</dbReference>
<evidence type="ECO:0000313" key="4">
    <source>
        <dbReference type="EMBL" id="MFC4700642.1"/>
    </source>
</evidence>
<evidence type="ECO:0000313" key="5">
    <source>
        <dbReference type="Proteomes" id="UP001595897"/>
    </source>
</evidence>
<accession>A0ABV9LVT8</accession>
<dbReference type="GO" id="GO:0016491">
    <property type="term" value="F:oxidoreductase activity"/>
    <property type="evidence" value="ECO:0007669"/>
    <property type="project" value="UniProtKB-KW"/>
</dbReference>
<name>A0ABV9LVT8_9ALTE</name>
<evidence type="ECO:0000259" key="3">
    <source>
        <dbReference type="Pfam" id="PF08125"/>
    </source>
</evidence>
<dbReference type="InterPro" id="IPR013328">
    <property type="entry name" value="6PGD_dom2"/>
</dbReference>
<keyword evidence="1 4" id="KW-0560">Oxidoreductase</keyword>
<comment type="caution">
    <text evidence="4">The sequence shown here is derived from an EMBL/GenBank/DDBJ whole genome shotgun (WGS) entry which is preliminary data.</text>
</comment>
<feature type="domain" description="Mannitol dehydrogenase N-terminal" evidence="2">
    <location>
        <begin position="32"/>
        <end position="278"/>
    </location>
</feature>
<dbReference type="PRINTS" id="PR00084">
    <property type="entry name" value="MTLDHDRGNASE"/>
</dbReference>
<dbReference type="InterPro" id="IPR000669">
    <property type="entry name" value="Mannitol_DH"/>
</dbReference>
<dbReference type="EMBL" id="JBHSGU010000003">
    <property type="protein sequence ID" value="MFC4700642.1"/>
    <property type="molecule type" value="Genomic_DNA"/>
</dbReference>
<dbReference type="Proteomes" id="UP001595897">
    <property type="component" value="Unassembled WGS sequence"/>
</dbReference>
<dbReference type="Pfam" id="PF08125">
    <property type="entry name" value="Mannitol_dh_C"/>
    <property type="match status" value="1"/>
</dbReference>
<dbReference type="InterPro" id="IPR050988">
    <property type="entry name" value="Mannitol_DH/Oxidoreductase"/>
</dbReference>
<dbReference type="InterPro" id="IPR008927">
    <property type="entry name" value="6-PGluconate_DH-like_C_sf"/>
</dbReference>
<dbReference type="PANTHER" id="PTHR43362:SF1">
    <property type="entry name" value="MANNITOL DEHYDROGENASE 2-RELATED"/>
    <property type="match status" value="1"/>
</dbReference>
<dbReference type="InterPro" id="IPR013131">
    <property type="entry name" value="Mannitol_DH_N"/>
</dbReference>
<sequence length="495" mass="54978">MTASHLPRLNRDIAACVDNALTSSLEKTRAPGIVHLGIGAFHRAHQAVYTQCAMELEGGDWHIIGVSLRSETVAKQLNPQDGLYTVVERDDSGSKHSIIRAVNQVLVAPEAPEKVLDAMCSSNIKVISLTVTEKGYCYHGANADLHLEHEDIVHDLAHLNRPRSAIGFLVSAIKRRISLHLPPLTIISCDNLPNNGSLLKQMVLSFAQQIDKELARRIASDYRFPSTMVDRMVPASTPDDLSVYAEQLGYTDQGMVLTEPFTHWVIEDSFAGPIPAWQAAGAIITKDVHAFEKMKLRLLNGCHSAIAYIGFLASKRYVSDVMQSPMLADFVLHLMHHEILPSVEAPEGVDIRQYCKELLQRFSNPKLQHSCYQVAMDGSQKLPQRLLNALQYQLTHQGICAGISFVIAAWMQYTSGRDLHNAPIAVQDPLAKPLSELASDNVQEWVLNMLAFDAVFPKNLAYNARLVSEICGWLRRIRDDKNIELSIAALLKEIS</sequence>
<proteinExistence type="predicted"/>
<feature type="domain" description="Mannitol dehydrogenase C-terminal" evidence="3">
    <location>
        <begin position="287"/>
        <end position="471"/>
    </location>
</feature>
<organism evidence="4 5">
    <name type="scientific">Glaciecola siphonariae</name>
    <dbReference type="NCBI Taxonomy" id="521012"/>
    <lineage>
        <taxon>Bacteria</taxon>
        <taxon>Pseudomonadati</taxon>
        <taxon>Pseudomonadota</taxon>
        <taxon>Gammaproteobacteria</taxon>
        <taxon>Alteromonadales</taxon>
        <taxon>Alteromonadaceae</taxon>
        <taxon>Glaciecola</taxon>
    </lineage>
</organism>
<keyword evidence="5" id="KW-1185">Reference proteome</keyword>